<evidence type="ECO:0000313" key="3">
    <source>
        <dbReference type="EMBL" id="SEH39146.1"/>
    </source>
</evidence>
<proteinExistence type="predicted"/>
<name>A0A1H6HYC7_CHRCI</name>
<reference evidence="3 4" key="1">
    <citation type="submission" date="2016-10" db="EMBL/GenBank/DDBJ databases">
        <authorList>
            <person name="de Groot N.N."/>
        </authorList>
    </citation>
    <scope>NUCLEOTIDE SEQUENCE [LARGE SCALE GENOMIC DNA]</scope>
    <source>
        <strain evidence="3 4">DSM 23031</strain>
    </source>
</reference>
<dbReference type="STRING" id="680127.SAMN05421593_3602"/>
<dbReference type="RefSeq" id="WP_089694260.1">
    <property type="nucleotide sequence ID" value="NZ_FNWQ01000005.1"/>
</dbReference>
<evidence type="ECO:0000256" key="1">
    <source>
        <dbReference type="SAM" id="SignalP"/>
    </source>
</evidence>
<dbReference type="Pfam" id="PF00059">
    <property type="entry name" value="Lectin_C"/>
    <property type="match status" value="1"/>
</dbReference>
<feature type="signal peptide" evidence="1">
    <location>
        <begin position="1"/>
        <end position="17"/>
    </location>
</feature>
<protein>
    <recommendedName>
        <fullName evidence="2">C-type lectin domain-containing protein</fullName>
    </recommendedName>
</protein>
<accession>A0A1H6HYC7</accession>
<dbReference type="Proteomes" id="UP000198561">
    <property type="component" value="Unassembled WGS sequence"/>
</dbReference>
<keyword evidence="1" id="KW-0732">Signal</keyword>
<feature type="domain" description="C-type lectin" evidence="2">
    <location>
        <begin position="115"/>
        <end position="241"/>
    </location>
</feature>
<dbReference type="InterPro" id="IPR016186">
    <property type="entry name" value="C-type_lectin-like/link_sf"/>
</dbReference>
<dbReference type="OrthoDB" id="1234557at2"/>
<dbReference type="Gene3D" id="3.10.100.10">
    <property type="entry name" value="Mannose-Binding Protein A, subunit A"/>
    <property type="match status" value="1"/>
</dbReference>
<dbReference type="InterPro" id="IPR001304">
    <property type="entry name" value="C-type_lectin-like"/>
</dbReference>
<sequence>MKSLISIFIILPCFAYAQVGINTNTPTKTLDINGELRTRSLPQGTAADDILSTDTNGNVRKIARTDLSSGSASGFNNSILGYDPKPVATRPQPPGAVPGGGTATELGCKKWAGNNHTYCAYQLTQGINWFNAYSFGKQMGGYLVTMPNDAERVWVATNIVASGTGYNLANNIWIGFNKIQRPGNPDRLQWITGEEFRMNWSTNPATTENWFATGEPNNSGGTEGSTHIYNTAGNAERRWNDLSGSTTTFTGSAMNQLIIEYNE</sequence>
<dbReference type="PROSITE" id="PS50041">
    <property type="entry name" value="C_TYPE_LECTIN_2"/>
    <property type="match status" value="1"/>
</dbReference>
<dbReference type="CDD" id="cd00037">
    <property type="entry name" value="CLECT"/>
    <property type="match status" value="1"/>
</dbReference>
<feature type="chain" id="PRO_5011570565" description="C-type lectin domain-containing protein" evidence="1">
    <location>
        <begin position="18"/>
        <end position="263"/>
    </location>
</feature>
<evidence type="ECO:0000313" key="4">
    <source>
        <dbReference type="Proteomes" id="UP000198561"/>
    </source>
</evidence>
<dbReference type="InterPro" id="IPR016187">
    <property type="entry name" value="CTDL_fold"/>
</dbReference>
<dbReference type="SUPFAM" id="SSF56436">
    <property type="entry name" value="C-type lectin-like"/>
    <property type="match status" value="1"/>
</dbReference>
<dbReference type="AlphaFoldDB" id="A0A1H6HYC7"/>
<organism evidence="3 4">
    <name type="scientific">Chryseobacterium culicis</name>
    <dbReference type="NCBI Taxonomy" id="680127"/>
    <lineage>
        <taxon>Bacteria</taxon>
        <taxon>Pseudomonadati</taxon>
        <taxon>Bacteroidota</taxon>
        <taxon>Flavobacteriia</taxon>
        <taxon>Flavobacteriales</taxon>
        <taxon>Weeksellaceae</taxon>
        <taxon>Chryseobacterium group</taxon>
        <taxon>Chryseobacterium</taxon>
    </lineage>
</organism>
<dbReference type="EMBL" id="FNWQ01000005">
    <property type="protein sequence ID" value="SEH39146.1"/>
    <property type="molecule type" value="Genomic_DNA"/>
</dbReference>
<gene>
    <name evidence="3" type="ORF">SAMN05421593_3602</name>
</gene>
<evidence type="ECO:0000259" key="2">
    <source>
        <dbReference type="PROSITE" id="PS50041"/>
    </source>
</evidence>